<dbReference type="AlphaFoldDB" id="K3W5R5"/>
<feature type="compositionally biased region" description="Low complexity" evidence="1">
    <location>
        <begin position="118"/>
        <end position="138"/>
    </location>
</feature>
<dbReference type="eggNOG" id="ENOG502SUD3">
    <property type="taxonomic scope" value="Eukaryota"/>
</dbReference>
<dbReference type="VEuPathDB" id="FungiDB:PYU1_G000306"/>
<dbReference type="EMBL" id="GL376636">
    <property type="status" value="NOT_ANNOTATED_CDS"/>
    <property type="molecule type" value="Genomic_DNA"/>
</dbReference>
<dbReference type="HOGENOM" id="CLU_077549_0_0_1"/>
<reference evidence="3" key="1">
    <citation type="journal article" date="2010" name="Genome Biol.">
        <title>Genome sequence of the necrotrophic plant pathogen Pythium ultimum reveals original pathogenicity mechanisms and effector repertoire.</title>
        <authorList>
            <person name="Levesque C.A."/>
            <person name="Brouwer H."/>
            <person name="Cano L."/>
            <person name="Hamilton J.P."/>
            <person name="Holt C."/>
            <person name="Huitema E."/>
            <person name="Raffaele S."/>
            <person name="Robideau G.P."/>
            <person name="Thines M."/>
            <person name="Win J."/>
            <person name="Zerillo M.M."/>
            <person name="Beakes G.W."/>
            <person name="Boore J.L."/>
            <person name="Busam D."/>
            <person name="Dumas B."/>
            <person name="Ferriera S."/>
            <person name="Fuerstenberg S.I."/>
            <person name="Gachon C.M."/>
            <person name="Gaulin E."/>
            <person name="Govers F."/>
            <person name="Grenville-Briggs L."/>
            <person name="Horner N."/>
            <person name="Hostetler J."/>
            <person name="Jiang R.H."/>
            <person name="Johnson J."/>
            <person name="Krajaejun T."/>
            <person name="Lin H."/>
            <person name="Meijer H.J."/>
            <person name="Moore B."/>
            <person name="Morris P."/>
            <person name="Phuntmart V."/>
            <person name="Puiu D."/>
            <person name="Shetty J."/>
            <person name="Stajich J.E."/>
            <person name="Tripathy S."/>
            <person name="Wawra S."/>
            <person name="van West P."/>
            <person name="Whitty B.R."/>
            <person name="Coutinho P.M."/>
            <person name="Henrissat B."/>
            <person name="Martin F."/>
            <person name="Thomas P.D."/>
            <person name="Tyler B.M."/>
            <person name="De Vries R.P."/>
            <person name="Kamoun S."/>
            <person name="Yandell M."/>
            <person name="Tisserat N."/>
            <person name="Buell C.R."/>
        </authorList>
    </citation>
    <scope>NUCLEOTIDE SEQUENCE</scope>
    <source>
        <strain evidence="3">DAOM:BR144</strain>
    </source>
</reference>
<evidence type="ECO:0000313" key="2">
    <source>
        <dbReference type="EnsemblProtists" id="PYU1_T000306"/>
    </source>
</evidence>
<organism evidence="2 3">
    <name type="scientific">Globisporangium ultimum (strain ATCC 200006 / CBS 805.95 / DAOM BR144)</name>
    <name type="common">Pythium ultimum</name>
    <dbReference type="NCBI Taxonomy" id="431595"/>
    <lineage>
        <taxon>Eukaryota</taxon>
        <taxon>Sar</taxon>
        <taxon>Stramenopiles</taxon>
        <taxon>Oomycota</taxon>
        <taxon>Peronosporomycetes</taxon>
        <taxon>Pythiales</taxon>
        <taxon>Pythiaceae</taxon>
        <taxon>Globisporangium</taxon>
    </lineage>
</organism>
<dbReference type="EnsemblProtists" id="PYU1_T000306">
    <property type="protein sequence ID" value="PYU1_T000306"/>
    <property type="gene ID" value="PYU1_G000306"/>
</dbReference>
<sequence>MCRDDDHEMLFDIASCESPRSPSCFDALSLIKTVNDPFAMSLIDESVIMDFDTVAEWDEYHDFVASNAKHESSEALNGEIAKVELEVVTVVDTSTTSKVERKPTLKRKLAAKQRAAKAPKATPRGSKTTPSKSTVPPTIKKKNCERKVHGGTKNPHAKVVQRKVKQRGYERTYRSRLRDQRSQDESMWIEYEAQFRTLLTHKPVLIQESREKNSLLSKCMNEAHAYCSLQEERAYLVCVENWRQALDIWGVETEASCLTRYQINALPQPQPYPTFTDFVW</sequence>
<protein>
    <recommendedName>
        <fullName evidence="4">BZIP domain-containing protein</fullName>
    </recommendedName>
</protein>
<name>K3W5R5_GLOUD</name>
<reference evidence="3" key="2">
    <citation type="submission" date="2010-04" db="EMBL/GenBank/DDBJ databases">
        <authorList>
            <person name="Buell R."/>
            <person name="Hamilton J."/>
            <person name="Hostetler J."/>
        </authorList>
    </citation>
    <scope>NUCLEOTIDE SEQUENCE [LARGE SCALE GENOMIC DNA]</scope>
    <source>
        <strain evidence="3">DAOM:BR144</strain>
    </source>
</reference>
<evidence type="ECO:0000256" key="1">
    <source>
        <dbReference type="SAM" id="MobiDB-lite"/>
    </source>
</evidence>
<evidence type="ECO:0008006" key="4">
    <source>
        <dbReference type="Google" id="ProtNLM"/>
    </source>
</evidence>
<accession>K3W5R5</accession>
<feature type="region of interest" description="Disordered" evidence="1">
    <location>
        <begin position="109"/>
        <end position="142"/>
    </location>
</feature>
<proteinExistence type="predicted"/>
<dbReference type="InParanoid" id="K3W5R5"/>
<reference evidence="2" key="3">
    <citation type="submission" date="2015-02" db="UniProtKB">
        <authorList>
            <consortium name="EnsemblProtists"/>
        </authorList>
    </citation>
    <scope>IDENTIFICATION</scope>
    <source>
        <strain evidence="2">DAOM BR144</strain>
    </source>
</reference>
<evidence type="ECO:0000313" key="3">
    <source>
        <dbReference type="Proteomes" id="UP000019132"/>
    </source>
</evidence>
<keyword evidence="3" id="KW-1185">Reference proteome</keyword>
<dbReference type="Proteomes" id="UP000019132">
    <property type="component" value="Unassembled WGS sequence"/>
</dbReference>